<evidence type="ECO:0000259" key="7">
    <source>
        <dbReference type="PROSITE" id="PS50045"/>
    </source>
</evidence>
<dbReference type="InterPro" id="IPR011006">
    <property type="entry name" value="CheY-like_superfamily"/>
</dbReference>
<dbReference type="Pfam" id="PF02954">
    <property type="entry name" value="HTH_8"/>
    <property type="match status" value="1"/>
</dbReference>
<dbReference type="SMART" id="SM00382">
    <property type="entry name" value="AAA"/>
    <property type="match status" value="1"/>
</dbReference>
<dbReference type="PANTHER" id="PTHR32071">
    <property type="entry name" value="TRANSCRIPTIONAL REGULATORY PROTEIN"/>
    <property type="match status" value="1"/>
</dbReference>
<evidence type="ECO:0000256" key="4">
    <source>
        <dbReference type="ARBA" id="ARBA00023163"/>
    </source>
</evidence>
<evidence type="ECO:0000256" key="5">
    <source>
        <dbReference type="PROSITE-ProRule" id="PRU00169"/>
    </source>
</evidence>
<dbReference type="SUPFAM" id="SSF46689">
    <property type="entry name" value="Homeodomain-like"/>
    <property type="match status" value="1"/>
</dbReference>
<keyword evidence="5" id="KW-0597">Phosphoprotein</keyword>
<dbReference type="InterPro" id="IPR002078">
    <property type="entry name" value="Sigma_54_int"/>
</dbReference>
<comment type="caution">
    <text evidence="9">The sequence shown here is derived from an EMBL/GenBank/DDBJ whole genome shotgun (WGS) entry which is preliminary data.</text>
</comment>
<evidence type="ECO:0000259" key="8">
    <source>
        <dbReference type="PROSITE" id="PS50110"/>
    </source>
</evidence>
<feature type="compositionally biased region" description="Polar residues" evidence="6">
    <location>
        <begin position="18"/>
        <end position="31"/>
    </location>
</feature>
<dbReference type="Pfam" id="PF00158">
    <property type="entry name" value="Sigma54_activat"/>
    <property type="match status" value="1"/>
</dbReference>
<evidence type="ECO:0000256" key="3">
    <source>
        <dbReference type="ARBA" id="ARBA00023015"/>
    </source>
</evidence>
<dbReference type="InterPro" id="IPR025662">
    <property type="entry name" value="Sigma_54_int_dom_ATP-bd_1"/>
</dbReference>
<dbReference type="Pfam" id="PF25601">
    <property type="entry name" value="AAA_lid_14"/>
    <property type="match status" value="1"/>
</dbReference>
<accession>A0A831WVU1</accession>
<feature type="modified residue" description="4-aspartylphosphate" evidence="5">
    <location>
        <position position="95"/>
    </location>
</feature>
<dbReference type="CDD" id="cd00156">
    <property type="entry name" value="REC"/>
    <property type="match status" value="1"/>
</dbReference>
<keyword evidence="2" id="KW-0067">ATP-binding</keyword>
<gene>
    <name evidence="9" type="ORF">ENN50_07415</name>
</gene>
<organism evidence="9">
    <name type="scientific">Prosthecochloris aestuarii</name>
    <dbReference type="NCBI Taxonomy" id="1102"/>
    <lineage>
        <taxon>Bacteria</taxon>
        <taxon>Pseudomonadati</taxon>
        <taxon>Chlorobiota</taxon>
        <taxon>Chlorobiia</taxon>
        <taxon>Chlorobiales</taxon>
        <taxon>Chlorobiaceae</taxon>
        <taxon>Prosthecochloris</taxon>
    </lineage>
</organism>
<dbReference type="Pfam" id="PF00072">
    <property type="entry name" value="Response_reg"/>
    <property type="match status" value="1"/>
</dbReference>
<dbReference type="PROSITE" id="PS50110">
    <property type="entry name" value="RESPONSE_REGULATORY"/>
    <property type="match status" value="1"/>
</dbReference>
<dbReference type="PROSITE" id="PS50045">
    <property type="entry name" value="SIGMA54_INTERACT_4"/>
    <property type="match status" value="1"/>
</dbReference>
<dbReference type="Gene3D" id="1.10.8.60">
    <property type="match status" value="1"/>
</dbReference>
<dbReference type="InterPro" id="IPR027417">
    <property type="entry name" value="P-loop_NTPase"/>
</dbReference>
<dbReference type="Gene3D" id="3.40.50.2300">
    <property type="match status" value="1"/>
</dbReference>
<dbReference type="InterPro" id="IPR003593">
    <property type="entry name" value="AAA+_ATPase"/>
</dbReference>
<dbReference type="GO" id="GO:0043565">
    <property type="term" value="F:sequence-specific DNA binding"/>
    <property type="evidence" value="ECO:0007669"/>
    <property type="project" value="InterPro"/>
</dbReference>
<dbReference type="FunFam" id="3.40.50.300:FF:000006">
    <property type="entry name" value="DNA-binding transcriptional regulator NtrC"/>
    <property type="match status" value="1"/>
</dbReference>
<evidence type="ECO:0000313" key="9">
    <source>
        <dbReference type="EMBL" id="HED31494.1"/>
    </source>
</evidence>
<keyword evidence="1" id="KW-0547">Nucleotide-binding</keyword>
<dbReference type="EMBL" id="DSBW01000162">
    <property type="protein sequence ID" value="HED31494.1"/>
    <property type="molecule type" value="Genomic_DNA"/>
</dbReference>
<proteinExistence type="predicted"/>
<evidence type="ECO:0000256" key="2">
    <source>
        <dbReference type="ARBA" id="ARBA00022840"/>
    </source>
</evidence>
<dbReference type="Proteomes" id="UP000886335">
    <property type="component" value="Unassembled WGS sequence"/>
</dbReference>
<dbReference type="GO" id="GO:0005524">
    <property type="term" value="F:ATP binding"/>
    <property type="evidence" value="ECO:0007669"/>
    <property type="project" value="UniProtKB-KW"/>
</dbReference>
<dbReference type="InterPro" id="IPR058031">
    <property type="entry name" value="AAA_lid_NorR"/>
</dbReference>
<feature type="domain" description="Response regulatory" evidence="8">
    <location>
        <begin position="46"/>
        <end position="160"/>
    </location>
</feature>
<sequence length="505" mass="57293">MHLTGCIRRPDFPDSHQRSSPIEQSVQQPPIHNSEILPLEQKKRFRVLVADDEKISRMTLGHYIKNMGYELVEAVDGEECIEILEQEDIDILLLDIYMPKKDGFDVMTWLNDHGLRIPVIMVTASHDIPKTVKCIKMGAFEYLTKPLDTERLKIVLRNALSESQLHGTVRQLQKELKSKELFQNIIGQSAAIRAAMEQALQVMDTELNVLILGESGTGKELFAQAIHKGSRRKKGPFISVNCAAISHELAESLLFGHVKGAFTGANSDHSGFFEQADRGTLFLDEIGDMNADIQAKVLRAIQEKKIRRVGEKKERTVDFRVISATNRDFSKSIENKEFRDDLYYRLEEYPLFIPPLRKRKEDIPLLAKHFLDQFCNANNFKPPAITQQAVDELMSYNWPGNVRNLKNAVQRTAIQDRSIAEITSFMHTGPRESRQPVIQQEPAGDRPACVPRATSPDAIVPLEELERTAITEAYHICDRNPTKTAQALGIGRATLYRKLKKFGIN</sequence>
<dbReference type="Gene3D" id="3.40.50.300">
    <property type="entry name" value="P-loop containing nucleotide triphosphate hydrolases"/>
    <property type="match status" value="1"/>
</dbReference>
<name>A0A831WVU1_PROAE</name>
<dbReference type="InterPro" id="IPR001789">
    <property type="entry name" value="Sig_transdc_resp-reg_receiver"/>
</dbReference>
<feature type="region of interest" description="Disordered" evidence="6">
    <location>
        <begin position="1"/>
        <end position="33"/>
    </location>
</feature>
<keyword evidence="3" id="KW-0805">Transcription regulation</keyword>
<keyword evidence="4" id="KW-0804">Transcription</keyword>
<dbReference type="InterPro" id="IPR002197">
    <property type="entry name" value="HTH_Fis"/>
</dbReference>
<dbReference type="PROSITE" id="PS00675">
    <property type="entry name" value="SIGMA54_INTERACT_1"/>
    <property type="match status" value="1"/>
</dbReference>
<feature type="domain" description="Sigma-54 factor interaction" evidence="7">
    <location>
        <begin position="185"/>
        <end position="414"/>
    </location>
</feature>
<reference evidence="9" key="1">
    <citation type="journal article" date="2020" name="mSystems">
        <title>Genome- and Community-Level Interaction Insights into Carbon Utilization and Element Cycling Functions of Hydrothermarchaeota in Hydrothermal Sediment.</title>
        <authorList>
            <person name="Zhou Z."/>
            <person name="Liu Y."/>
            <person name="Xu W."/>
            <person name="Pan J."/>
            <person name="Luo Z.H."/>
            <person name="Li M."/>
        </authorList>
    </citation>
    <scope>NUCLEOTIDE SEQUENCE [LARGE SCALE GENOMIC DNA]</scope>
    <source>
        <strain evidence="9">SpSt-1181</strain>
    </source>
</reference>
<dbReference type="SUPFAM" id="SSF52172">
    <property type="entry name" value="CheY-like"/>
    <property type="match status" value="1"/>
</dbReference>
<protein>
    <submittedName>
        <fullName evidence="9">Sigma-54-dependent Fis family transcriptional regulator</fullName>
    </submittedName>
</protein>
<dbReference type="CDD" id="cd00009">
    <property type="entry name" value="AAA"/>
    <property type="match status" value="1"/>
</dbReference>
<dbReference type="SMART" id="SM00448">
    <property type="entry name" value="REC"/>
    <property type="match status" value="1"/>
</dbReference>
<feature type="compositionally biased region" description="Basic and acidic residues" evidence="6">
    <location>
        <begin position="8"/>
        <end position="17"/>
    </location>
</feature>
<dbReference type="InterPro" id="IPR009057">
    <property type="entry name" value="Homeodomain-like_sf"/>
</dbReference>
<dbReference type="GO" id="GO:0000160">
    <property type="term" value="P:phosphorelay signal transduction system"/>
    <property type="evidence" value="ECO:0007669"/>
    <property type="project" value="InterPro"/>
</dbReference>
<dbReference type="Gene3D" id="1.10.10.60">
    <property type="entry name" value="Homeodomain-like"/>
    <property type="match status" value="1"/>
</dbReference>
<evidence type="ECO:0000256" key="1">
    <source>
        <dbReference type="ARBA" id="ARBA00022741"/>
    </source>
</evidence>
<dbReference type="GO" id="GO:0006355">
    <property type="term" value="P:regulation of DNA-templated transcription"/>
    <property type="evidence" value="ECO:0007669"/>
    <property type="project" value="InterPro"/>
</dbReference>
<evidence type="ECO:0000256" key="6">
    <source>
        <dbReference type="SAM" id="MobiDB-lite"/>
    </source>
</evidence>
<dbReference type="SUPFAM" id="SSF52540">
    <property type="entry name" value="P-loop containing nucleoside triphosphate hydrolases"/>
    <property type="match status" value="1"/>
</dbReference>
<dbReference type="AlphaFoldDB" id="A0A831WVU1"/>